<dbReference type="SUPFAM" id="SSF53187">
    <property type="entry name" value="Zn-dependent exopeptidases"/>
    <property type="match status" value="1"/>
</dbReference>
<dbReference type="STRING" id="349095.SAMN05660299_02405"/>
<evidence type="ECO:0000313" key="4">
    <source>
        <dbReference type="EMBL" id="SDN25349.1"/>
    </source>
</evidence>
<dbReference type="PIRSF" id="PIRSF005962">
    <property type="entry name" value="Pept_M20D_amidohydro"/>
    <property type="match status" value="1"/>
</dbReference>
<dbReference type="AlphaFoldDB" id="A0A1G9ZV84"/>
<evidence type="ECO:0000313" key="5">
    <source>
        <dbReference type="Proteomes" id="UP000199309"/>
    </source>
</evidence>
<keyword evidence="1 4" id="KW-0378">Hydrolase</keyword>
<gene>
    <name evidence="4" type="ORF">SAMN05660299_02405</name>
</gene>
<dbReference type="PANTHER" id="PTHR11014:SF63">
    <property type="entry name" value="METALLOPEPTIDASE, PUTATIVE (AFU_ORTHOLOGUE AFUA_6G09600)-RELATED"/>
    <property type="match status" value="1"/>
</dbReference>
<dbReference type="GO" id="GO:0046872">
    <property type="term" value="F:metal ion binding"/>
    <property type="evidence" value="ECO:0007669"/>
    <property type="project" value="UniProtKB-KW"/>
</dbReference>
<keyword evidence="2" id="KW-0464">Manganese</keyword>
<evidence type="ECO:0000256" key="1">
    <source>
        <dbReference type="ARBA" id="ARBA00022801"/>
    </source>
</evidence>
<protein>
    <submittedName>
        <fullName evidence="4">Amidohydrolase</fullName>
    </submittedName>
</protein>
<feature type="binding site" evidence="2">
    <location>
        <position position="132"/>
    </location>
    <ligand>
        <name>Mn(2+)</name>
        <dbReference type="ChEBI" id="CHEBI:29035"/>
        <label>2</label>
    </ligand>
</feature>
<dbReference type="OrthoDB" id="1633187at2"/>
<dbReference type="Gene3D" id="3.30.70.360">
    <property type="match status" value="1"/>
</dbReference>
<accession>A0A1G9ZV84</accession>
<dbReference type="Gene3D" id="3.40.630.10">
    <property type="entry name" value="Zn peptidases"/>
    <property type="match status" value="1"/>
</dbReference>
<dbReference type="Proteomes" id="UP000199309">
    <property type="component" value="Unassembled WGS sequence"/>
</dbReference>
<dbReference type="InterPro" id="IPR011650">
    <property type="entry name" value="Peptidase_M20_dimer"/>
</dbReference>
<sequence>MNEQLIQRKITEEFYWFHEHPELSYKEVETTKRLRVNLQSAGIKILQIPLKTGLVAEIGTGSAPIVALRCDIDALPVQEKTELPYRSKIDGHMHACGHDFHAAAILGAAYILKQHEQEINGTIRLIFQPAEEAPGGALKIIQSGALQDIQVIFGIHSSPLFPIGDIAIREGAVTAAVDRFSITFTGKGTHAAHPQEGFDPIVAAAAFISSVQSIISRNVNPFDANLVSITHFESGSNWNIIPEQAFLEGTVRTLTADDRTYIQKRILDLAKYTAKSYNERADVQWFSGPPATANDENWVAFAKEEAEKQQLKVRVSPFSLGGEDFAFYQEKIKGVFIQMGTGTSYPNHNPHFQVDPIALYPTSQYTSRLAVQAIEKIRQVSGSGKND</sequence>
<evidence type="ECO:0000259" key="3">
    <source>
        <dbReference type="Pfam" id="PF07687"/>
    </source>
</evidence>
<dbReference type="SUPFAM" id="SSF55031">
    <property type="entry name" value="Bacterial exopeptidase dimerisation domain"/>
    <property type="match status" value="1"/>
</dbReference>
<dbReference type="Pfam" id="PF07687">
    <property type="entry name" value="M20_dimer"/>
    <property type="match status" value="1"/>
</dbReference>
<feature type="domain" description="Peptidase M20 dimerisation" evidence="3">
    <location>
        <begin position="180"/>
        <end position="277"/>
    </location>
</feature>
<dbReference type="InterPro" id="IPR002933">
    <property type="entry name" value="Peptidase_M20"/>
</dbReference>
<comment type="cofactor">
    <cofactor evidence="2">
        <name>Mn(2+)</name>
        <dbReference type="ChEBI" id="CHEBI:29035"/>
    </cofactor>
    <text evidence="2">The Mn(2+) ion enhances activity.</text>
</comment>
<evidence type="ECO:0000256" key="2">
    <source>
        <dbReference type="PIRSR" id="PIRSR005962-1"/>
    </source>
</evidence>
<name>A0A1G9ZV84_9FIRM</name>
<proteinExistence type="predicted"/>
<dbReference type="NCBIfam" id="TIGR01891">
    <property type="entry name" value="amidohydrolases"/>
    <property type="match status" value="1"/>
</dbReference>
<dbReference type="PANTHER" id="PTHR11014">
    <property type="entry name" value="PEPTIDASE M20 FAMILY MEMBER"/>
    <property type="match status" value="1"/>
</dbReference>
<feature type="binding site" evidence="2">
    <location>
        <position position="348"/>
    </location>
    <ligand>
        <name>Mn(2+)</name>
        <dbReference type="ChEBI" id="CHEBI:29035"/>
        <label>2</label>
    </ligand>
</feature>
<organism evidence="4 5">
    <name type="scientific">Megasphaera paucivorans</name>
    <dbReference type="NCBI Taxonomy" id="349095"/>
    <lineage>
        <taxon>Bacteria</taxon>
        <taxon>Bacillati</taxon>
        <taxon>Bacillota</taxon>
        <taxon>Negativicutes</taxon>
        <taxon>Veillonellales</taxon>
        <taxon>Veillonellaceae</taxon>
        <taxon>Megasphaera</taxon>
    </lineage>
</organism>
<reference evidence="4 5" key="1">
    <citation type="submission" date="2016-10" db="EMBL/GenBank/DDBJ databases">
        <authorList>
            <person name="de Groot N.N."/>
        </authorList>
    </citation>
    <scope>NUCLEOTIDE SEQUENCE [LARGE SCALE GENOMIC DNA]</scope>
    <source>
        <strain evidence="4 5">DSM 16981</strain>
    </source>
</reference>
<dbReference type="Pfam" id="PF01546">
    <property type="entry name" value="Peptidase_M20"/>
    <property type="match status" value="1"/>
</dbReference>
<dbReference type="EMBL" id="FNHQ01000033">
    <property type="protein sequence ID" value="SDN25349.1"/>
    <property type="molecule type" value="Genomic_DNA"/>
</dbReference>
<feature type="binding site" evidence="2">
    <location>
        <position position="156"/>
    </location>
    <ligand>
        <name>Mn(2+)</name>
        <dbReference type="ChEBI" id="CHEBI:29035"/>
        <label>2</label>
    </ligand>
</feature>
<dbReference type="InterPro" id="IPR036264">
    <property type="entry name" value="Bact_exopeptidase_dim_dom"/>
</dbReference>
<dbReference type="GO" id="GO:0019877">
    <property type="term" value="P:diaminopimelate biosynthetic process"/>
    <property type="evidence" value="ECO:0007669"/>
    <property type="project" value="UniProtKB-ARBA"/>
</dbReference>
<keyword evidence="5" id="KW-1185">Reference proteome</keyword>
<dbReference type="InterPro" id="IPR017439">
    <property type="entry name" value="Amidohydrolase"/>
</dbReference>
<dbReference type="GO" id="GO:0050118">
    <property type="term" value="F:N-acetyldiaminopimelate deacetylase activity"/>
    <property type="evidence" value="ECO:0007669"/>
    <property type="project" value="UniProtKB-ARBA"/>
</dbReference>
<dbReference type="RefSeq" id="WP_091652281.1">
    <property type="nucleotide sequence ID" value="NZ_FNHQ01000033.1"/>
</dbReference>
<feature type="binding site" evidence="2">
    <location>
        <position position="98"/>
    </location>
    <ligand>
        <name>Mn(2+)</name>
        <dbReference type="ChEBI" id="CHEBI:29035"/>
        <label>2</label>
    </ligand>
</feature>
<dbReference type="FunFam" id="3.30.70.360:FF:000001">
    <property type="entry name" value="N-acetyldiaminopimelate deacetylase"/>
    <property type="match status" value="1"/>
</dbReference>
<keyword evidence="2" id="KW-0479">Metal-binding</keyword>
<feature type="binding site" evidence="2">
    <location>
        <position position="96"/>
    </location>
    <ligand>
        <name>Mn(2+)</name>
        <dbReference type="ChEBI" id="CHEBI:29035"/>
        <label>2</label>
    </ligand>
</feature>